<dbReference type="RefSeq" id="WP_014816201.1">
    <property type="nucleotide sequence ID" value="NC_018027.1"/>
</dbReference>
<dbReference type="Proteomes" id="UP000006057">
    <property type="component" value="Chromosome"/>
</dbReference>
<dbReference type="OrthoDB" id="4078882at2"/>
<keyword evidence="2" id="KW-1185">Reference proteome</keyword>
<evidence type="ECO:0000313" key="1">
    <source>
        <dbReference type="EMBL" id="AFM17724.1"/>
    </source>
</evidence>
<organism evidence="1 2">
    <name type="scientific">Mycolicibacterium chubuense (strain NBB4)</name>
    <name type="common">Mycobacterium chubuense</name>
    <dbReference type="NCBI Taxonomy" id="710421"/>
    <lineage>
        <taxon>Bacteria</taxon>
        <taxon>Bacillati</taxon>
        <taxon>Actinomycetota</taxon>
        <taxon>Actinomycetes</taxon>
        <taxon>Mycobacteriales</taxon>
        <taxon>Mycobacteriaceae</taxon>
        <taxon>Mycolicibacterium</taxon>
    </lineage>
</organism>
<dbReference type="InterPro" id="IPR027417">
    <property type="entry name" value="P-loop_NTPase"/>
</dbReference>
<gene>
    <name evidence="1" type="ordered locus">Mycch_2970</name>
</gene>
<dbReference type="EMBL" id="CP003053">
    <property type="protein sequence ID" value="AFM17724.1"/>
    <property type="molecule type" value="Genomic_DNA"/>
</dbReference>
<accession>I4BKB7</accession>
<dbReference type="eggNOG" id="ENOG502ZFG2">
    <property type="taxonomic scope" value="Bacteria"/>
</dbReference>
<dbReference type="AlphaFoldDB" id="I4BKB7"/>
<proteinExistence type="predicted"/>
<dbReference type="STRING" id="710421.Mycch_2970"/>
<dbReference type="SUPFAM" id="SSF52540">
    <property type="entry name" value="P-loop containing nucleoside triphosphate hydrolases"/>
    <property type="match status" value="1"/>
</dbReference>
<dbReference type="PATRIC" id="fig|710421.3.peg.2960"/>
<protein>
    <submittedName>
        <fullName evidence="1">Uncharacterized protein</fullName>
    </submittedName>
</protein>
<dbReference type="HOGENOM" id="CLU_747670_0_0_11"/>
<name>I4BKB7_MYCCN</name>
<sequence>MPTILDCTVFTLDMPGARDVFLKVIDLWGRNDEDTSLAEIFRANGVPPAQLTWASNKWDLWLQVLTLAAKKGTLRALMYALADQLAPALRGMLDHLPDAAPVDALTAFTVGGGAFDARLLPQHRAFLDRNPVRAALDDLASEVGARVLIVDGPSGSGRSHIWFLIAHGCARMGLPLDAAVRIQPSHITVAGQAWGPLDLMNEVAQRLDWPPPEFDPQAQPDTHVRMLSRWFKTNATARVGTVRWLVIDDVSAVYMTEACQRMAAELANAAATAEAGMLRIVLLGYSGILSADAEGYVSREHIVYLDAEALKAYFKDLAASVGEDLDSEAVEMLVSQAAGAPPYTVPLPFRRIGAGIGRVAGKYLQTVGGQ</sequence>
<reference evidence="1 2" key="1">
    <citation type="submission" date="2012-06" db="EMBL/GenBank/DDBJ databases">
        <title>Complete sequence of chromosome of Mycobacterium chubuense NBB4.</title>
        <authorList>
            <consortium name="US DOE Joint Genome Institute"/>
            <person name="Lucas S."/>
            <person name="Han J."/>
            <person name="Lapidus A."/>
            <person name="Cheng J.-F."/>
            <person name="Goodwin L."/>
            <person name="Pitluck S."/>
            <person name="Peters L."/>
            <person name="Mikhailova N."/>
            <person name="Teshima H."/>
            <person name="Detter J.C."/>
            <person name="Han C."/>
            <person name="Tapia R."/>
            <person name="Land M."/>
            <person name="Hauser L."/>
            <person name="Kyrpides N."/>
            <person name="Ivanova N."/>
            <person name="Pagani I."/>
            <person name="Mattes T."/>
            <person name="Holmes A."/>
            <person name="Rutledge P."/>
            <person name="Paulsen I."/>
            <person name="Coleman N."/>
            <person name="Woyke T."/>
        </authorList>
    </citation>
    <scope>NUCLEOTIDE SEQUENCE [LARGE SCALE GENOMIC DNA]</scope>
    <source>
        <strain evidence="1 2">NBB4</strain>
    </source>
</reference>
<dbReference type="KEGG" id="mcb:Mycch_2970"/>
<evidence type="ECO:0000313" key="2">
    <source>
        <dbReference type="Proteomes" id="UP000006057"/>
    </source>
</evidence>